<gene>
    <name evidence="1" type="ORF">ISF26_15990</name>
</gene>
<protein>
    <submittedName>
        <fullName evidence="1">Type II toxin-antitoxin system PrlF family antitoxin</fullName>
    </submittedName>
</protein>
<dbReference type="InterPro" id="IPR031848">
    <property type="entry name" value="PrlF_antitoxin"/>
</dbReference>
<dbReference type="Pfam" id="PF15937">
    <property type="entry name" value="PrlF_antitoxin"/>
    <property type="match status" value="1"/>
</dbReference>
<keyword evidence="2" id="KW-1185">Reference proteome</keyword>
<organism evidence="1 2">
    <name type="scientific">Gloeobacter morelensis MG652769</name>
    <dbReference type="NCBI Taxonomy" id="2781736"/>
    <lineage>
        <taxon>Bacteria</taxon>
        <taxon>Bacillati</taxon>
        <taxon>Cyanobacteriota</taxon>
        <taxon>Cyanophyceae</taxon>
        <taxon>Gloeobacterales</taxon>
        <taxon>Gloeobacteraceae</taxon>
        <taxon>Gloeobacter</taxon>
        <taxon>Gloeobacter morelensis</taxon>
    </lineage>
</organism>
<evidence type="ECO:0000313" key="2">
    <source>
        <dbReference type="Proteomes" id="UP001054846"/>
    </source>
</evidence>
<dbReference type="Proteomes" id="UP001054846">
    <property type="component" value="Chromosome"/>
</dbReference>
<accession>A0ABY3PHZ8</accession>
<evidence type="ECO:0000313" key="1">
    <source>
        <dbReference type="EMBL" id="UFP93292.1"/>
    </source>
</evidence>
<reference evidence="1 2" key="1">
    <citation type="journal article" date="2021" name="Genome Biol. Evol.">
        <title>Complete Genome Sequencing of a Novel Gloeobacter Species from a Waterfall Cave in Mexico.</title>
        <authorList>
            <person name="Saw J.H."/>
            <person name="Cardona T."/>
            <person name="Montejano G."/>
        </authorList>
    </citation>
    <scope>NUCLEOTIDE SEQUENCE [LARGE SCALE GENOMIC DNA]</scope>
    <source>
        <strain evidence="1">MG652769</strain>
    </source>
</reference>
<dbReference type="EMBL" id="CP063845">
    <property type="protein sequence ID" value="UFP93292.1"/>
    <property type="molecule type" value="Genomic_DNA"/>
</dbReference>
<proteinExistence type="predicted"/>
<sequence length="110" mass="12066">MASYTGSVTTSGNSRALRVEKAFFQANPEFAQQNKVVVYEIGPGTVLVKAIDALGDDGEEDPVMATFLSFLDNDIKNHPTRVTPLDEELWAEIDKLVDGVKFVEDDNTDS</sequence>
<dbReference type="RefSeq" id="WP_230840296.1">
    <property type="nucleotide sequence ID" value="NZ_CP063845.1"/>
</dbReference>
<name>A0ABY3PHZ8_9CYAN</name>